<evidence type="ECO:0000313" key="2">
    <source>
        <dbReference type="Proteomes" id="UP001499987"/>
    </source>
</evidence>
<reference evidence="1 2" key="1">
    <citation type="journal article" date="2019" name="Int. J. Syst. Evol. Microbiol.">
        <title>The Global Catalogue of Microorganisms (GCM) 10K type strain sequencing project: providing services to taxonomists for standard genome sequencing and annotation.</title>
        <authorList>
            <consortium name="The Broad Institute Genomics Platform"/>
            <consortium name="The Broad Institute Genome Sequencing Center for Infectious Disease"/>
            <person name="Wu L."/>
            <person name="Ma J."/>
        </authorList>
    </citation>
    <scope>NUCLEOTIDE SEQUENCE [LARGE SCALE GENOMIC DNA]</scope>
    <source>
        <strain evidence="1 2">JCM 13002</strain>
    </source>
</reference>
<organism evidence="1 2">
    <name type="scientific">Kitasatospora arboriphila</name>
    <dbReference type="NCBI Taxonomy" id="258052"/>
    <lineage>
        <taxon>Bacteria</taxon>
        <taxon>Bacillati</taxon>
        <taxon>Actinomycetota</taxon>
        <taxon>Actinomycetes</taxon>
        <taxon>Kitasatosporales</taxon>
        <taxon>Streptomycetaceae</taxon>
        <taxon>Kitasatospora</taxon>
    </lineage>
</organism>
<dbReference type="Proteomes" id="UP001499987">
    <property type="component" value="Unassembled WGS sequence"/>
</dbReference>
<dbReference type="EMBL" id="BAAALD010000062">
    <property type="protein sequence ID" value="GAA1104533.1"/>
    <property type="molecule type" value="Genomic_DNA"/>
</dbReference>
<accession>A0ABN1TWX7</accession>
<comment type="caution">
    <text evidence="1">The sequence shown here is derived from an EMBL/GenBank/DDBJ whole genome shotgun (WGS) entry which is preliminary data.</text>
</comment>
<gene>
    <name evidence="1" type="ORF">GCM10009663_53490</name>
</gene>
<evidence type="ECO:0008006" key="3">
    <source>
        <dbReference type="Google" id="ProtNLM"/>
    </source>
</evidence>
<sequence>MPSATALRLSAALAAASSGGMPADAGSVMAVSRVVRWCVRRFPSGPPVVVTATLPPVDRAELGLSPP</sequence>
<evidence type="ECO:0000313" key="1">
    <source>
        <dbReference type="EMBL" id="GAA1104533.1"/>
    </source>
</evidence>
<protein>
    <recommendedName>
        <fullName evidence="3">Secreted protein</fullName>
    </recommendedName>
</protein>
<name>A0ABN1TWX7_9ACTN</name>
<proteinExistence type="predicted"/>
<keyword evidence="2" id="KW-1185">Reference proteome</keyword>